<dbReference type="STRING" id="471704.A0A151JQI5"/>
<evidence type="ECO:0000313" key="2">
    <source>
        <dbReference type="EMBL" id="KYN29321.1"/>
    </source>
</evidence>
<sequence length="516" mass="59345">IMDEFASLTKARGRVKAKLTAFGNFITSLSENPERKIELPSRLEKAEVLWTEFESVPIKIEDLDDSYDPENPSQYRNEFENTYYELISKGRQLISKEHSTHLLSSTINDQPAIDHPDALTNNPNAVRSVVKLPNIDLPKFDDDYEQWIPFRDMFESLIASNTALSPVQKLHYLRSALSSKALKIISTLEITNASYEVAWNLLKQRFEKKKLIVQCLVQRLLELVPINKESHIELRKMVDNISQYMQMIAKMEQPIQSWGTLLICIILPKIYKATRREWQLKRSSIDELSTLQEFLDFLLERSTFLEKLAQGNRNTHTDARTNSKQNQAKNVSQAHVTANKPGNGKLLFKTCPICSKEHKVHACKVFFGMLMDKRINVIKQNRLCNKCSKRFFTVDIANLLTYKMWIHWKSQIVNIQAITIPRQVTESCAIKIELHGFAPKKAKTVLSAGKEKGKTITGTYYASLLDKLKAEIEKKRPHLKKKKVLFHQDNAPSHTSAIAMAKIRECIDLKGDYVEK</sequence>
<feature type="non-terminal residue" evidence="2">
    <location>
        <position position="1"/>
    </location>
</feature>
<evidence type="ECO:0000313" key="3">
    <source>
        <dbReference type="Proteomes" id="UP000078492"/>
    </source>
</evidence>
<accession>A0A151JQI5</accession>
<dbReference type="PANTHER" id="PTHR47331">
    <property type="entry name" value="PHD-TYPE DOMAIN-CONTAINING PROTEIN"/>
    <property type="match status" value="1"/>
</dbReference>
<dbReference type="InterPro" id="IPR036397">
    <property type="entry name" value="RNaseH_sf"/>
</dbReference>
<reference evidence="2 3" key="1">
    <citation type="submission" date="2015-09" db="EMBL/GenBank/DDBJ databases">
        <title>Trachymyrmex cornetzi WGS genome.</title>
        <authorList>
            <person name="Nygaard S."/>
            <person name="Hu H."/>
            <person name="Boomsma J."/>
            <person name="Zhang G."/>
        </authorList>
    </citation>
    <scope>NUCLEOTIDE SEQUENCE [LARGE SCALE GENOMIC DNA]</scope>
    <source>
        <strain evidence="2">Tcor2-1</strain>
        <tissue evidence="2">Whole body</tissue>
    </source>
</reference>
<organism evidence="2 3">
    <name type="scientific">Trachymyrmex cornetzi</name>
    <dbReference type="NCBI Taxonomy" id="471704"/>
    <lineage>
        <taxon>Eukaryota</taxon>
        <taxon>Metazoa</taxon>
        <taxon>Ecdysozoa</taxon>
        <taxon>Arthropoda</taxon>
        <taxon>Hexapoda</taxon>
        <taxon>Insecta</taxon>
        <taxon>Pterygota</taxon>
        <taxon>Neoptera</taxon>
        <taxon>Endopterygota</taxon>
        <taxon>Hymenoptera</taxon>
        <taxon>Apocrita</taxon>
        <taxon>Aculeata</taxon>
        <taxon>Formicoidea</taxon>
        <taxon>Formicidae</taxon>
        <taxon>Myrmicinae</taxon>
        <taxon>Trachymyrmex</taxon>
    </lineage>
</organism>
<dbReference type="AlphaFoldDB" id="A0A151JQI5"/>
<feature type="region of interest" description="Disordered" evidence="1">
    <location>
        <begin position="313"/>
        <end position="335"/>
    </location>
</feature>
<dbReference type="Pfam" id="PF03564">
    <property type="entry name" value="DUF1759"/>
    <property type="match status" value="1"/>
</dbReference>
<dbReference type="PANTHER" id="PTHR47331:SF5">
    <property type="entry name" value="RIBONUCLEASE H"/>
    <property type="match status" value="1"/>
</dbReference>
<evidence type="ECO:0000256" key="1">
    <source>
        <dbReference type="SAM" id="MobiDB-lite"/>
    </source>
</evidence>
<proteinExistence type="predicted"/>
<dbReference type="GO" id="GO:0003676">
    <property type="term" value="F:nucleic acid binding"/>
    <property type="evidence" value="ECO:0007669"/>
    <property type="project" value="InterPro"/>
</dbReference>
<dbReference type="InterPro" id="IPR005312">
    <property type="entry name" value="DUF1759"/>
</dbReference>
<name>A0A151JQI5_9HYME</name>
<gene>
    <name evidence="2" type="ORF">ALC57_01238</name>
</gene>
<feature type="compositionally biased region" description="Polar residues" evidence="1">
    <location>
        <begin position="322"/>
        <end position="335"/>
    </location>
</feature>
<dbReference type="Gene3D" id="3.30.420.10">
    <property type="entry name" value="Ribonuclease H-like superfamily/Ribonuclease H"/>
    <property type="match status" value="1"/>
</dbReference>
<protein>
    <submittedName>
        <fullName evidence="2">Uncharacterized protein</fullName>
    </submittedName>
</protein>
<keyword evidence="3" id="KW-1185">Reference proteome</keyword>
<dbReference type="Proteomes" id="UP000078492">
    <property type="component" value="Unassembled WGS sequence"/>
</dbReference>
<dbReference type="EMBL" id="KQ978679">
    <property type="protein sequence ID" value="KYN29321.1"/>
    <property type="molecule type" value="Genomic_DNA"/>
</dbReference>